<dbReference type="HOGENOM" id="CLU_073023_0_0_9"/>
<protein>
    <recommendedName>
        <fullName evidence="1">RND related barrel-sandwich hybrid domain-containing protein</fullName>
    </recommendedName>
</protein>
<proteinExistence type="predicted"/>
<dbReference type="AlphaFoldDB" id="A5D188"/>
<dbReference type="Pfam" id="PF26018">
    <property type="entry name" value="BSH_RND_rel"/>
    <property type="match status" value="1"/>
</dbReference>
<reference evidence="3" key="1">
    <citation type="journal article" date="2008" name="Genome Res.">
        <title>The genome of Pelotomaculum thermopropionicum reveals niche-associated evolution in anaerobic microbiota.</title>
        <authorList>
            <person name="Kosaka T."/>
            <person name="Kato S."/>
            <person name="Shimoyama T."/>
            <person name="Ishii S."/>
            <person name="Abe T."/>
            <person name="Watanabe K."/>
        </authorList>
    </citation>
    <scope>NUCLEOTIDE SEQUENCE [LARGE SCALE GENOMIC DNA]</scope>
    <source>
        <strain evidence="3">DSM 13744 / JCM 10971 / SI</strain>
    </source>
</reference>
<name>A5D188_PELTS</name>
<dbReference type="STRING" id="370438.PTH_1829"/>
<dbReference type="InterPro" id="IPR058709">
    <property type="entry name" value="BSH_RND-rel"/>
</dbReference>
<keyword evidence="3" id="KW-1185">Reference proteome</keyword>
<dbReference type="EMBL" id="AP009389">
    <property type="protein sequence ID" value="BAF60010.1"/>
    <property type="molecule type" value="Genomic_DNA"/>
</dbReference>
<evidence type="ECO:0000259" key="1">
    <source>
        <dbReference type="Pfam" id="PF26018"/>
    </source>
</evidence>
<dbReference type="Proteomes" id="UP000006556">
    <property type="component" value="Chromosome"/>
</dbReference>
<evidence type="ECO:0000313" key="2">
    <source>
        <dbReference type="EMBL" id="BAF60010.1"/>
    </source>
</evidence>
<dbReference type="KEGG" id="pth:PTH_1829"/>
<dbReference type="eggNOG" id="COG0845">
    <property type="taxonomic scope" value="Bacteria"/>
</dbReference>
<accession>A5D188</accession>
<gene>
    <name evidence="2" type="ordered locus">PTH_1829</name>
</gene>
<feature type="domain" description="RND related barrel-sandwich hybrid" evidence="1">
    <location>
        <begin position="72"/>
        <end position="172"/>
    </location>
</feature>
<organism evidence="2 3">
    <name type="scientific">Pelotomaculum thermopropionicum (strain DSM 13744 / JCM 10971 / SI)</name>
    <dbReference type="NCBI Taxonomy" id="370438"/>
    <lineage>
        <taxon>Bacteria</taxon>
        <taxon>Bacillati</taxon>
        <taxon>Bacillota</taxon>
        <taxon>Clostridia</taxon>
        <taxon>Eubacteriales</taxon>
        <taxon>Desulfotomaculaceae</taxon>
        <taxon>Pelotomaculum</taxon>
    </lineage>
</organism>
<evidence type="ECO:0000313" key="3">
    <source>
        <dbReference type="Proteomes" id="UP000006556"/>
    </source>
</evidence>
<sequence length="317" mass="34101">MNKEAAVTRTSPGRRRKAKGRFLRFLAGATAVLAAILLARQFIPPALSDVQLLSVQEAVQTVKVAGMLIKEETVVSSPATGRVTFTEDEGRRLEKGAAAALVAAGQDSGGTECVVYAPVAGILCTHLDGLESILSPGNLDVLDLSKFDKIAVRTVSGGEKVEKGQPVFKIVDNLSPVYFYAEIPGEAFPSGMSGDILHGAWNGLPLSIRPYRVVEGGDGWKGLFILPAYPENIVHNRWIEIDVTTASLCGLLVPRRAIVYRDGSPGIYLAVKKKARWTKVKIEGELAGKVAITGQGLDENTRYVKNPVLVREGWPVE</sequence>